<name>A0A0F9CWD8_9ZZZZ</name>
<sequence length="62" mass="6530">MTPAETVQMIGESGVEVPETVSVDLGVVDIFISDYGNRIEFGGHGERTDVGQSLPSTTEGMS</sequence>
<reference evidence="2" key="1">
    <citation type="journal article" date="2015" name="Nature">
        <title>Complex archaea that bridge the gap between prokaryotes and eukaryotes.</title>
        <authorList>
            <person name="Spang A."/>
            <person name="Saw J.H."/>
            <person name="Jorgensen S.L."/>
            <person name="Zaremba-Niedzwiedzka K."/>
            <person name="Martijn J."/>
            <person name="Lind A.E."/>
            <person name="van Eijk R."/>
            <person name="Schleper C."/>
            <person name="Guy L."/>
            <person name="Ettema T.J."/>
        </authorList>
    </citation>
    <scope>NUCLEOTIDE SEQUENCE</scope>
</reference>
<feature type="region of interest" description="Disordered" evidence="1">
    <location>
        <begin position="42"/>
        <end position="62"/>
    </location>
</feature>
<proteinExistence type="predicted"/>
<comment type="caution">
    <text evidence="2">The sequence shown here is derived from an EMBL/GenBank/DDBJ whole genome shotgun (WGS) entry which is preliminary data.</text>
</comment>
<gene>
    <name evidence="2" type="ORF">LCGC14_2560550</name>
</gene>
<feature type="non-terminal residue" evidence="2">
    <location>
        <position position="62"/>
    </location>
</feature>
<evidence type="ECO:0000313" key="2">
    <source>
        <dbReference type="EMBL" id="KKL09971.1"/>
    </source>
</evidence>
<feature type="compositionally biased region" description="Polar residues" evidence="1">
    <location>
        <begin position="50"/>
        <end position="62"/>
    </location>
</feature>
<dbReference type="EMBL" id="LAZR01042256">
    <property type="protein sequence ID" value="KKL09971.1"/>
    <property type="molecule type" value="Genomic_DNA"/>
</dbReference>
<organism evidence="2">
    <name type="scientific">marine sediment metagenome</name>
    <dbReference type="NCBI Taxonomy" id="412755"/>
    <lineage>
        <taxon>unclassified sequences</taxon>
        <taxon>metagenomes</taxon>
        <taxon>ecological metagenomes</taxon>
    </lineage>
</organism>
<dbReference type="AlphaFoldDB" id="A0A0F9CWD8"/>
<evidence type="ECO:0000256" key="1">
    <source>
        <dbReference type="SAM" id="MobiDB-lite"/>
    </source>
</evidence>
<protein>
    <submittedName>
        <fullName evidence="2">Uncharacterized protein</fullName>
    </submittedName>
</protein>
<accession>A0A0F9CWD8</accession>